<dbReference type="EMBL" id="RBXR01000001">
    <property type="protein sequence ID" value="RKT67314.1"/>
    <property type="molecule type" value="Genomic_DNA"/>
</dbReference>
<name>A0A495X297_9PSEU</name>
<dbReference type="InterPro" id="IPR036188">
    <property type="entry name" value="FAD/NAD-bd_sf"/>
</dbReference>
<dbReference type="PANTHER" id="PTHR46865:SF2">
    <property type="entry name" value="MONOOXYGENASE"/>
    <property type="match status" value="1"/>
</dbReference>
<reference evidence="2 3" key="1">
    <citation type="submission" date="2018-10" db="EMBL/GenBank/DDBJ databases">
        <title>Sequencing the genomes of 1000 actinobacteria strains.</title>
        <authorList>
            <person name="Klenk H.-P."/>
        </authorList>
    </citation>
    <scope>NUCLEOTIDE SEQUENCE [LARGE SCALE GENOMIC DNA]</scope>
    <source>
        <strain evidence="2 3">DSM 43911</strain>
    </source>
</reference>
<dbReference type="OrthoDB" id="3356051at2"/>
<dbReference type="GO" id="GO:0071949">
    <property type="term" value="F:FAD binding"/>
    <property type="evidence" value="ECO:0007669"/>
    <property type="project" value="InterPro"/>
</dbReference>
<dbReference type="PANTHER" id="PTHR46865">
    <property type="entry name" value="OXIDOREDUCTASE-RELATED"/>
    <property type="match status" value="1"/>
</dbReference>
<proteinExistence type="predicted"/>
<organism evidence="2 3">
    <name type="scientific">Saccharothrix variisporea</name>
    <dbReference type="NCBI Taxonomy" id="543527"/>
    <lineage>
        <taxon>Bacteria</taxon>
        <taxon>Bacillati</taxon>
        <taxon>Actinomycetota</taxon>
        <taxon>Actinomycetes</taxon>
        <taxon>Pseudonocardiales</taxon>
        <taxon>Pseudonocardiaceae</taxon>
        <taxon>Saccharothrix</taxon>
    </lineage>
</organism>
<dbReference type="Proteomes" id="UP000272729">
    <property type="component" value="Unassembled WGS sequence"/>
</dbReference>
<dbReference type="AlphaFoldDB" id="A0A495X297"/>
<dbReference type="Gene3D" id="3.50.50.60">
    <property type="entry name" value="FAD/NAD(P)-binding domain"/>
    <property type="match status" value="1"/>
</dbReference>
<comment type="caution">
    <text evidence="2">The sequence shown here is derived from an EMBL/GenBank/DDBJ whole genome shotgun (WGS) entry which is preliminary data.</text>
</comment>
<feature type="domain" description="FAD-binding" evidence="1">
    <location>
        <begin position="2"/>
        <end position="312"/>
    </location>
</feature>
<dbReference type="InterPro" id="IPR051704">
    <property type="entry name" value="FAD_aromatic-hydroxylase"/>
</dbReference>
<accession>A0A495X297</accession>
<dbReference type="Gene3D" id="3.30.9.10">
    <property type="entry name" value="D-Amino Acid Oxidase, subunit A, domain 2"/>
    <property type="match status" value="1"/>
</dbReference>
<dbReference type="Pfam" id="PF01494">
    <property type="entry name" value="FAD_binding_3"/>
    <property type="match status" value="1"/>
</dbReference>
<gene>
    <name evidence="2" type="ORF">DFJ66_0489</name>
</gene>
<sequence>MDILISGAGVAGLSLAHWLRRYGVDVTVVERADALRDGGYKVDVRGAAVEVLRRGGVLERVREVETRVRDVHFVDARGRRVATMSADVFGGREGEDVEVVRGDLLRVLRDAADVEYLFGDWVEDLEDGDSGVRVRFGSGAERVFDVVVGADGVHSRVRGLVFGEEERFRHDLGHHVSIFTSSSAHGLDREELLYAEPGRTTNVYRTAGDDGARALFLFRSPEHAGRPAEQLARAFDNAGWKVPELVAEAARAQDLYFDSVSLIRMDRWSSGRVVLVGDAAYAASPASGQGTSLALVGAYVLAGELVEGLEGAFERYETRMRDFVTANQALAEANLKGMVLSSKAKIWFQTRMLRLLPHLPGRDRVIERITEPIRRAATAIDLPQY</sequence>
<dbReference type="InterPro" id="IPR002938">
    <property type="entry name" value="FAD-bd"/>
</dbReference>
<evidence type="ECO:0000259" key="1">
    <source>
        <dbReference type="Pfam" id="PF01494"/>
    </source>
</evidence>
<keyword evidence="3" id="KW-1185">Reference proteome</keyword>
<protein>
    <submittedName>
        <fullName evidence="2">2-polyprenyl-6-methoxyphenol hydroxylase-like FAD-dependent oxidoreductase</fullName>
    </submittedName>
</protein>
<evidence type="ECO:0000313" key="2">
    <source>
        <dbReference type="EMBL" id="RKT67314.1"/>
    </source>
</evidence>
<dbReference type="SUPFAM" id="SSF51905">
    <property type="entry name" value="FAD/NAD(P)-binding domain"/>
    <property type="match status" value="1"/>
</dbReference>
<dbReference type="RefSeq" id="WP_121217525.1">
    <property type="nucleotide sequence ID" value="NZ_JBIUBA010000009.1"/>
</dbReference>
<evidence type="ECO:0000313" key="3">
    <source>
        <dbReference type="Proteomes" id="UP000272729"/>
    </source>
</evidence>
<dbReference type="PRINTS" id="PR00420">
    <property type="entry name" value="RNGMNOXGNASE"/>
</dbReference>